<evidence type="ECO:0000256" key="3">
    <source>
        <dbReference type="ARBA" id="ARBA00022516"/>
    </source>
</evidence>
<keyword evidence="3" id="KW-0444">Lipid biosynthesis</keyword>
<dbReference type="Gene3D" id="3.40.50.720">
    <property type="entry name" value="NAD(P)-binding Rossmann-like Domain"/>
    <property type="match status" value="1"/>
</dbReference>
<evidence type="ECO:0000259" key="22">
    <source>
        <dbReference type="Pfam" id="PF01728"/>
    </source>
</evidence>
<evidence type="ECO:0000256" key="1">
    <source>
        <dbReference type="ARBA" id="ARBA00004275"/>
    </source>
</evidence>
<gene>
    <name evidence="23" type="ORF">LSAA_11351</name>
</gene>
<keyword evidence="10" id="KW-0275">Fatty acid biosynthesis</keyword>
<organism evidence="23 24">
    <name type="scientific">Lepeophtheirus salmonis</name>
    <name type="common">Salmon louse</name>
    <name type="synonym">Caligus salmonis</name>
    <dbReference type="NCBI Taxonomy" id="72036"/>
    <lineage>
        <taxon>Eukaryota</taxon>
        <taxon>Metazoa</taxon>
        <taxon>Ecdysozoa</taxon>
        <taxon>Arthropoda</taxon>
        <taxon>Crustacea</taxon>
        <taxon>Multicrustacea</taxon>
        <taxon>Hexanauplia</taxon>
        <taxon>Copepoda</taxon>
        <taxon>Siphonostomatoida</taxon>
        <taxon>Caligidae</taxon>
        <taxon>Lepeophtheirus</taxon>
    </lineage>
</organism>
<evidence type="ECO:0000256" key="14">
    <source>
        <dbReference type="ARBA" id="ARBA00041063"/>
    </source>
</evidence>
<dbReference type="Pfam" id="PF13561">
    <property type="entry name" value="adh_short_C2"/>
    <property type="match status" value="1"/>
</dbReference>
<comment type="catalytic activity">
    <reaction evidence="17">
        <text>(2E)-hexenoyl-CoA + NADPH + H(+) = hexanoyl-CoA + NADP(+)</text>
        <dbReference type="Rhea" id="RHEA:44956"/>
        <dbReference type="ChEBI" id="CHEBI:15378"/>
        <dbReference type="ChEBI" id="CHEBI:57783"/>
        <dbReference type="ChEBI" id="CHEBI:58349"/>
        <dbReference type="ChEBI" id="CHEBI:62077"/>
        <dbReference type="ChEBI" id="CHEBI:62620"/>
    </reaction>
    <physiologicalReaction direction="left-to-right" evidence="17">
        <dbReference type="Rhea" id="RHEA:44957"/>
    </physiologicalReaction>
</comment>
<evidence type="ECO:0000256" key="15">
    <source>
        <dbReference type="ARBA" id="ARBA00047570"/>
    </source>
</evidence>
<comment type="pathway">
    <text evidence="2">Lipid metabolism.</text>
</comment>
<dbReference type="PRINTS" id="PR00081">
    <property type="entry name" value="GDHRDH"/>
</dbReference>
<evidence type="ECO:0000256" key="4">
    <source>
        <dbReference type="ARBA" id="ARBA00022553"/>
    </source>
</evidence>
<evidence type="ECO:0000313" key="24">
    <source>
        <dbReference type="Proteomes" id="UP000675881"/>
    </source>
</evidence>
<dbReference type="GO" id="GO:0005777">
    <property type="term" value="C:peroxisome"/>
    <property type="evidence" value="ECO:0007669"/>
    <property type="project" value="UniProtKB-SubCell"/>
</dbReference>
<keyword evidence="21" id="KW-1133">Transmembrane helix</keyword>
<dbReference type="CDD" id="cd05369">
    <property type="entry name" value="TER_DECR_SDR_a"/>
    <property type="match status" value="1"/>
</dbReference>
<feature type="domain" description="Ribosomal RNA methyltransferase FtsJ" evidence="22">
    <location>
        <begin position="73"/>
        <end position="220"/>
    </location>
</feature>
<comment type="catalytic activity">
    <reaction evidence="20">
        <text>(2E)-octenoyl-CoA + NADPH + H(+) = octanoyl-CoA + NADP(+)</text>
        <dbReference type="Rhea" id="RHEA:44952"/>
        <dbReference type="ChEBI" id="CHEBI:15378"/>
        <dbReference type="ChEBI" id="CHEBI:57386"/>
        <dbReference type="ChEBI" id="CHEBI:57783"/>
        <dbReference type="ChEBI" id="CHEBI:58349"/>
        <dbReference type="ChEBI" id="CHEBI:62242"/>
    </reaction>
    <physiologicalReaction direction="left-to-right" evidence="20">
        <dbReference type="Rhea" id="RHEA:44953"/>
    </physiologicalReaction>
</comment>
<dbReference type="PANTHER" id="PTHR24317:SF7">
    <property type="entry name" value="PEROXISOMAL TRANS-2-ENOYL-COA REDUCTASE"/>
    <property type="match status" value="1"/>
</dbReference>
<accession>A0A7R8HAE7</accession>
<comment type="catalytic activity">
    <reaction evidence="15">
        <text>(2E)-dodecenoyl-CoA + NADPH + H(+) = dodecanoyl-CoA + NADP(+)</text>
        <dbReference type="Rhea" id="RHEA:44964"/>
        <dbReference type="ChEBI" id="CHEBI:15378"/>
        <dbReference type="ChEBI" id="CHEBI:57330"/>
        <dbReference type="ChEBI" id="CHEBI:57375"/>
        <dbReference type="ChEBI" id="CHEBI:57783"/>
        <dbReference type="ChEBI" id="CHEBI:58349"/>
    </reaction>
    <physiologicalReaction direction="left-to-right" evidence="15">
        <dbReference type="Rhea" id="RHEA:44965"/>
    </physiologicalReaction>
</comment>
<evidence type="ECO:0000256" key="5">
    <source>
        <dbReference type="ARBA" id="ARBA00022832"/>
    </source>
</evidence>
<evidence type="ECO:0000256" key="18">
    <source>
        <dbReference type="ARBA" id="ARBA00049251"/>
    </source>
</evidence>
<sequence>MNCCGSEALVEKSFFSILIAVLDELKSVPKANPILIITTSTCLFFGMVGILWTLRRSSSSWIKRQSKDLYVKKAQREIKLWKDTELEVMECGGAPGAWTQVLTDKIHSGLIISCDLLDYEPLQGAIILPRSDFTHPKTKEVILSHLKGGKLDMVLSDMAPNASGQSEINHQKILELSYEVTKFALSHSTPGACMLTKLWDGYGTKRFIEDLKRFYVDLELMSIFRPGLFNGKVALVTGGGTGIGKSITRELLSLGCNVAIASRNIDKLNKTCQEFSNKFPGKIQTYVCNIRMESDAKNVIDKVASEFGTLDFLVNNGGGQFPSLAADMSLKGWNAVIETNLNGTYLMSREAYNQVFKKSGGSIVNIIAQTSRGFPMMAHTGAARAAVENLTKTLALEWSENGIRVNCVAPGPVFSKTASDNYSYDLFSSLTPKLPTKRCGTPDEVSSTVCFLLSPGASFVNGATLVVDGGSVLYSPPMYSIPDHNKQPPYSWENED</sequence>
<keyword evidence="9" id="KW-0576">Peroxisome</keyword>
<dbReference type="PRINTS" id="PR00080">
    <property type="entry name" value="SDRFAMILY"/>
</dbReference>
<evidence type="ECO:0000256" key="10">
    <source>
        <dbReference type="ARBA" id="ARBA00023160"/>
    </source>
</evidence>
<keyword evidence="21" id="KW-0812">Transmembrane</keyword>
<dbReference type="SUPFAM" id="SSF51735">
    <property type="entry name" value="NAD(P)-binding Rossmann-fold domains"/>
    <property type="match status" value="1"/>
</dbReference>
<dbReference type="Gene3D" id="3.40.50.150">
    <property type="entry name" value="Vaccinia Virus protein VP39"/>
    <property type="match status" value="1"/>
</dbReference>
<protein>
    <recommendedName>
        <fullName evidence="14">Peroxisomal trans-2-enoyl-CoA reductase</fullName>
        <ecNumber evidence="13">1.3.1.38</ecNumber>
    </recommendedName>
</protein>
<dbReference type="PANTHER" id="PTHR24317">
    <property type="entry name" value="PEROXISOMAL TRANS-2-ENOYL-COA REDUCTASE"/>
    <property type="match status" value="1"/>
</dbReference>
<keyword evidence="7 23" id="KW-0560">Oxidoreductase</keyword>
<evidence type="ECO:0000256" key="19">
    <source>
        <dbReference type="ARBA" id="ARBA00049386"/>
    </source>
</evidence>
<dbReference type="SUPFAM" id="SSF53335">
    <property type="entry name" value="S-adenosyl-L-methionine-dependent methyltransferases"/>
    <property type="match status" value="1"/>
</dbReference>
<evidence type="ECO:0000256" key="8">
    <source>
        <dbReference type="ARBA" id="ARBA00023098"/>
    </source>
</evidence>
<evidence type="ECO:0000256" key="20">
    <source>
        <dbReference type="ARBA" id="ARBA00049559"/>
    </source>
</evidence>
<dbReference type="GO" id="GO:0006633">
    <property type="term" value="P:fatty acid biosynthetic process"/>
    <property type="evidence" value="ECO:0007669"/>
    <property type="project" value="UniProtKB-KW"/>
</dbReference>
<evidence type="ECO:0000256" key="16">
    <source>
        <dbReference type="ARBA" id="ARBA00048686"/>
    </source>
</evidence>
<dbReference type="InterPro" id="IPR029063">
    <property type="entry name" value="SAM-dependent_MTases_sf"/>
</dbReference>
<evidence type="ECO:0000256" key="7">
    <source>
        <dbReference type="ARBA" id="ARBA00023002"/>
    </source>
</evidence>
<dbReference type="EC" id="1.3.1.38" evidence="13"/>
<comment type="catalytic activity">
    <reaction evidence="16">
        <text>(2E)-tetradecenoyl-CoA + NADPH + H(+) = tetradecanoyl-CoA + NADP(+)</text>
        <dbReference type="Rhea" id="RHEA:44968"/>
        <dbReference type="ChEBI" id="CHEBI:15378"/>
        <dbReference type="ChEBI" id="CHEBI:57385"/>
        <dbReference type="ChEBI" id="CHEBI:57783"/>
        <dbReference type="ChEBI" id="CHEBI:58349"/>
        <dbReference type="ChEBI" id="CHEBI:61405"/>
    </reaction>
    <physiologicalReaction direction="left-to-right" evidence="16">
        <dbReference type="Rhea" id="RHEA:44969"/>
    </physiologicalReaction>
</comment>
<reference evidence="23" key="1">
    <citation type="submission" date="2021-02" db="EMBL/GenBank/DDBJ databases">
        <authorList>
            <person name="Bekaert M."/>
        </authorList>
    </citation>
    <scope>NUCLEOTIDE SEQUENCE</scope>
    <source>
        <strain evidence="23">IoA-00</strain>
    </source>
</reference>
<comment type="subunit">
    <text evidence="12">Interacts with PEX5, probably required to target it into peroxisomes.</text>
</comment>
<comment type="catalytic activity">
    <reaction evidence="19">
        <text>(2E)-decenoyl-CoA + NADPH + H(+) = decanoyl-CoA + NADP(+)</text>
        <dbReference type="Rhea" id="RHEA:44960"/>
        <dbReference type="ChEBI" id="CHEBI:15378"/>
        <dbReference type="ChEBI" id="CHEBI:57783"/>
        <dbReference type="ChEBI" id="CHEBI:58349"/>
        <dbReference type="ChEBI" id="CHEBI:61406"/>
        <dbReference type="ChEBI" id="CHEBI:61430"/>
    </reaction>
    <physiologicalReaction direction="left-to-right" evidence="19">
        <dbReference type="Rhea" id="RHEA:44961"/>
    </physiologicalReaction>
</comment>
<dbReference type="GO" id="GO:0032259">
    <property type="term" value="P:methylation"/>
    <property type="evidence" value="ECO:0007669"/>
    <property type="project" value="InterPro"/>
</dbReference>
<comment type="function">
    <text evidence="11">Participates in chain elongation of fatty acids. Catalyzes the reduction of trans-2-enoyl-CoAs of varying chain lengths from 6:1 to 16:1, having maximum activity with 10:1 CoA. Has no 2,4-dienoyl-CoA reductase activity.</text>
</comment>
<dbReference type="InterPro" id="IPR036291">
    <property type="entry name" value="NAD(P)-bd_dom_sf"/>
</dbReference>
<evidence type="ECO:0000256" key="6">
    <source>
        <dbReference type="ARBA" id="ARBA00022857"/>
    </source>
</evidence>
<keyword evidence="8" id="KW-0443">Lipid metabolism</keyword>
<evidence type="ECO:0000256" key="2">
    <source>
        <dbReference type="ARBA" id="ARBA00005189"/>
    </source>
</evidence>
<comment type="catalytic activity">
    <reaction evidence="18">
        <text>a (2E)-enoyl-CoA + NADPH + H(+) = a 2,3-saturated acyl-CoA + NADP(+)</text>
        <dbReference type="Rhea" id="RHEA:33763"/>
        <dbReference type="ChEBI" id="CHEBI:15378"/>
        <dbReference type="ChEBI" id="CHEBI:57783"/>
        <dbReference type="ChEBI" id="CHEBI:58349"/>
        <dbReference type="ChEBI" id="CHEBI:58856"/>
        <dbReference type="ChEBI" id="CHEBI:65111"/>
        <dbReference type="EC" id="1.3.1.38"/>
    </reaction>
    <physiologicalReaction direction="left-to-right" evidence="18">
        <dbReference type="Rhea" id="RHEA:33764"/>
    </physiologicalReaction>
</comment>
<dbReference type="Proteomes" id="UP000675881">
    <property type="component" value="Chromosome 6"/>
</dbReference>
<name>A0A7R8HAE7_LEPSM</name>
<dbReference type="InterPro" id="IPR052388">
    <property type="entry name" value="Peroxisomal_t2-enoyl-CoA_red"/>
</dbReference>
<dbReference type="GO" id="GO:0019166">
    <property type="term" value="F:trans-2-enoyl-CoA reductase (NADPH) activity"/>
    <property type="evidence" value="ECO:0007669"/>
    <property type="project" value="UniProtKB-EC"/>
</dbReference>
<keyword evidence="6" id="KW-0521">NADP</keyword>
<evidence type="ECO:0000256" key="17">
    <source>
        <dbReference type="ARBA" id="ARBA00049108"/>
    </source>
</evidence>
<dbReference type="InterPro" id="IPR002347">
    <property type="entry name" value="SDR_fam"/>
</dbReference>
<proteinExistence type="predicted"/>
<dbReference type="GO" id="GO:0033306">
    <property type="term" value="P:phytol metabolic process"/>
    <property type="evidence" value="ECO:0007669"/>
    <property type="project" value="TreeGrafter"/>
</dbReference>
<keyword evidence="4" id="KW-0597">Phosphoprotein</keyword>
<evidence type="ECO:0000256" key="12">
    <source>
        <dbReference type="ARBA" id="ARBA00038622"/>
    </source>
</evidence>
<evidence type="ECO:0000256" key="9">
    <source>
        <dbReference type="ARBA" id="ARBA00023140"/>
    </source>
</evidence>
<keyword evidence="21" id="KW-0472">Membrane</keyword>
<dbReference type="GO" id="GO:0008168">
    <property type="term" value="F:methyltransferase activity"/>
    <property type="evidence" value="ECO:0007669"/>
    <property type="project" value="InterPro"/>
</dbReference>
<dbReference type="FunFam" id="3.40.50.720:FF:000084">
    <property type="entry name" value="Short-chain dehydrogenase reductase"/>
    <property type="match status" value="1"/>
</dbReference>
<feature type="transmembrane region" description="Helical" evidence="21">
    <location>
        <begin position="34"/>
        <end position="54"/>
    </location>
</feature>
<comment type="subcellular location">
    <subcellularLocation>
        <location evidence="1">Peroxisome</location>
    </subcellularLocation>
</comment>
<evidence type="ECO:0000256" key="13">
    <source>
        <dbReference type="ARBA" id="ARBA00038849"/>
    </source>
</evidence>
<evidence type="ECO:0000256" key="11">
    <source>
        <dbReference type="ARBA" id="ARBA00037124"/>
    </source>
</evidence>
<keyword evidence="5" id="KW-0276">Fatty acid metabolism</keyword>
<dbReference type="OrthoDB" id="417891at2759"/>
<evidence type="ECO:0000256" key="21">
    <source>
        <dbReference type="SAM" id="Phobius"/>
    </source>
</evidence>
<evidence type="ECO:0000313" key="23">
    <source>
        <dbReference type="EMBL" id="CAF2974631.1"/>
    </source>
</evidence>
<keyword evidence="24" id="KW-1185">Reference proteome</keyword>
<dbReference type="AlphaFoldDB" id="A0A7R8HAE7"/>
<dbReference type="InterPro" id="IPR002877">
    <property type="entry name" value="RNA_MeTrfase_FtsJ_dom"/>
</dbReference>
<dbReference type="EMBL" id="HG994585">
    <property type="protein sequence ID" value="CAF2974631.1"/>
    <property type="molecule type" value="Genomic_DNA"/>
</dbReference>
<dbReference type="Pfam" id="PF01728">
    <property type="entry name" value="FtsJ"/>
    <property type="match status" value="1"/>
</dbReference>